<dbReference type="EMBL" id="BMDW01000034">
    <property type="protein sequence ID" value="GGA61633.1"/>
    <property type="molecule type" value="Genomic_DNA"/>
</dbReference>
<accession>A0ABQ1H817</accession>
<dbReference type="Gene3D" id="2.40.30.170">
    <property type="match status" value="1"/>
</dbReference>
<gene>
    <name evidence="3" type="ORF">GCM10011395_34980</name>
</gene>
<dbReference type="PANTHER" id="PTHR30386:SF28">
    <property type="entry name" value="EXPORTED PROTEIN"/>
    <property type="match status" value="1"/>
</dbReference>
<dbReference type="PANTHER" id="PTHR30386">
    <property type="entry name" value="MEMBRANE FUSION SUBUNIT OF EMRAB-TOLC MULTIDRUG EFFLUX PUMP"/>
    <property type="match status" value="1"/>
</dbReference>
<keyword evidence="1" id="KW-0472">Membrane</keyword>
<sequence length="409" mass="43654">MANTLFRPEVIEARRHRLAGTVIAAVPPSSKLYTALTGSVAAVIFAILTFGSYASTANVRGVIAYDAGLARVMSTTAGDVRAIRVKSGQTVEAGAPLIDLSTAQGAKGLSAQLDEITSQIVQLDRQLDIAVASSNADTQALRQQRGGLVDTVASLERQKAISESQVRLGEQTLARFMRLAKQGAGSQRQADEARAELLSRRAESEALGERLVDARSKIGAIAIQLGQRALDGDKARSMLLTQRAALTAQREDIKRADHLVLTAPVAGVVSDISTEIGQHIGSEKSLITIIPHGSRTEVWLYAPSNAIGFAQPGQRVRLRFDAYPYQKYGWGRGTVVAISRAAIDPANVDAAIRPSEPAFRIKVRIDSMGSIQMPKDALRPGMTLAADLALKRRSLWALMFGPVTGAIGT</sequence>
<keyword evidence="1" id="KW-0812">Transmembrane</keyword>
<name>A0ABQ1H817_9SPHN</name>
<feature type="transmembrane region" description="Helical" evidence="1">
    <location>
        <begin position="32"/>
        <end position="53"/>
    </location>
</feature>
<dbReference type="Proteomes" id="UP000618591">
    <property type="component" value="Unassembled WGS sequence"/>
</dbReference>
<protein>
    <submittedName>
        <fullName evidence="3">Hemolysin D</fullName>
    </submittedName>
</protein>
<evidence type="ECO:0000259" key="2">
    <source>
        <dbReference type="Pfam" id="PF26002"/>
    </source>
</evidence>
<comment type="caution">
    <text evidence="3">The sequence shown here is derived from an EMBL/GenBank/DDBJ whole genome shotgun (WGS) entry which is preliminary data.</text>
</comment>
<dbReference type="InterPro" id="IPR050739">
    <property type="entry name" value="MFP"/>
</dbReference>
<keyword evidence="1" id="KW-1133">Transmembrane helix</keyword>
<feature type="domain" description="AprE-like beta-barrel" evidence="2">
    <location>
        <begin position="304"/>
        <end position="388"/>
    </location>
</feature>
<dbReference type="Pfam" id="PF26002">
    <property type="entry name" value="Beta-barrel_AprE"/>
    <property type="match status" value="1"/>
</dbReference>
<evidence type="ECO:0000256" key="1">
    <source>
        <dbReference type="SAM" id="Phobius"/>
    </source>
</evidence>
<evidence type="ECO:0000313" key="4">
    <source>
        <dbReference type="Proteomes" id="UP000618591"/>
    </source>
</evidence>
<keyword evidence="4" id="KW-1185">Reference proteome</keyword>
<reference evidence="4" key="1">
    <citation type="journal article" date="2019" name="Int. J. Syst. Evol. Microbiol.">
        <title>The Global Catalogue of Microorganisms (GCM) 10K type strain sequencing project: providing services to taxonomists for standard genome sequencing and annotation.</title>
        <authorList>
            <consortium name="The Broad Institute Genomics Platform"/>
            <consortium name="The Broad Institute Genome Sequencing Center for Infectious Disease"/>
            <person name="Wu L."/>
            <person name="Ma J."/>
        </authorList>
    </citation>
    <scope>NUCLEOTIDE SEQUENCE [LARGE SCALE GENOMIC DNA]</scope>
    <source>
        <strain evidence="4">CGMCC 1.10106</strain>
    </source>
</reference>
<dbReference type="InterPro" id="IPR058982">
    <property type="entry name" value="Beta-barrel_AprE"/>
</dbReference>
<dbReference type="PRINTS" id="PR01490">
    <property type="entry name" value="RTXTOXIND"/>
</dbReference>
<evidence type="ECO:0000313" key="3">
    <source>
        <dbReference type="EMBL" id="GGA61633.1"/>
    </source>
</evidence>
<proteinExistence type="predicted"/>
<dbReference type="Gene3D" id="2.40.50.100">
    <property type="match status" value="1"/>
</dbReference>
<organism evidence="3 4">
    <name type="scientific">Sphingomonas psychrolutea</name>
    <dbReference type="NCBI Taxonomy" id="1259676"/>
    <lineage>
        <taxon>Bacteria</taxon>
        <taxon>Pseudomonadati</taxon>
        <taxon>Pseudomonadota</taxon>
        <taxon>Alphaproteobacteria</taxon>
        <taxon>Sphingomonadales</taxon>
        <taxon>Sphingomonadaceae</taxon>
        <taxon>Sphingomonas</taxon>
    </lineage>
</organism>